<dbReference type="Pfam" id="PF13635">
    <property type="entry name" value="DUF4143"/>
    <property type="match status" value="1"/>
</dbReference>
<name>A0A6S6SKH5_9GAMM</name>
<sequence length="115" mass="13037">MLNRIPLPAIANDKLLKLFHRYALIGGMPLLQRLYPVTDTQLPLIPNQKKSPKLQLLGTGLMNYFAGLQTEVFGTTDLNAVYGGRVVEHLVGQELYASQASMLFKLHFWVREKKQ</sequence>
<protein>
    <submittedName>
        <fullName evidence="2">AAA family ATPase</fullName>
    </submittedName>
</protein>
<proteinExistence type="predicted"/>
<organism evidence="2">
    <name type="scientific">uncultured Thiotrichaceae bacterium</name>
    <dbReference type="NCBI Taxonomy" id="298394"/>
    <lineage>
        <taxon>Bacteria</taxon>
        <taxon>Pseudomonadati</taxon>
        <taxon>Pseudomonadota</taxon>
        <taxon>Gammaproteobacteria</taxon>
        <taxon>Thiotrichales</taxon>
        <taxon>Thiotrichaceae</taxon>
        <taxon>environmental samples</taxon>
    </lineage>
</organism>
<dbReference type="AlphaFoldDB" id="A0A6S6SKH5"/>
<dbReference type="EMBL" id="CACVAV010000066">
    <property type="protein sequence ID" value="CAA6803852.1"/>
    <property type="molecule type" value="Genomic_DNA"/>
</dbReference>
<accession>A0A6S6SKH5</accession>
<dbReference type="InterPro" id="IPR025420">
    <property type="entry name" value="DUF4143"/>
</dbReference>
<reference evidence="2" key="1">
    <citation type="submission" date="2020-01" db="EMBL/GenBank/DDBJ databases">
        <authorList>
            <person name="Meier V. D."/>
            <person name="Meier V D."/>
        </authorList>
    </citation>
    <scope>NUCLEOTIDE SEQUENCE</scope>
    <source>
        <strain evidence="2">HLG_WM_MAG_08</strain>
    </source>
</reference>
<evidence type="ECO:0000313" key="2">
    <source>
        <dbReference type="EMBL" id="CAA6803852.1"/>
    </source>
</evidence>
<feature type="domain" description="DUF4143" evidence="1">
    <location>
        <begin position="33"/>
        <end position="114"/>
    </location>
</feature>
<gene>
    <name evidence="2" type="ORF">HELGO_WM30484</name>
</gene>
<evidence type="ECO:0000259" key="1">
    <source>
        <dbReference type="Pfam" id="PF13635"/>
    </source>
</evidence>